<protein>
    <recommendedName>
        <fullName evidence="3">eCIS core domain-containing protein</fullName>
    </recommendedName>
</protein>
<proteinExistence type="predicted"/>
<evidence type="ECO:0000259" key="3">
    <source>
        <dbReference type="Pfam" id="PF13699"/>
    </source>
</evidence>
<dbReference type="InterPro" id="IPR025295">
    <property type="entry name" value="eCIS_core_dom"/>
</dbReference>
<evidence type="ECO:0000313" key="4">
    <source>
        <dbReference type="EMBL" id="PTB95586.1"/>
    </source>
</evidence>
<evidence type="ECO:0000256" key="1">
    <source>
        <dbReference type="SAM" id="MobiDB-lite"/>
    </source>
</evidence>
<reference evidence="4 5" key="1">
    <citation type="submission" date="2018-03" db="EMBL/GenBank/DDBJ databases">
        <title>Cross-interface Injection: A General Nanoliter Liquid Handling Method Applied to Single Cells Genome Amplification Automated Nanoliter Liquid Handling Applied to Single Cell Multiple Displacement Amplification.</title>
        <authorList>
            <person name="Yun J."/>
            <person name="Xu P."/>
            <person name="Xu J."/>
            <person name="Dai X."/>
            <person name="Wang Y."/>
            <person name="Zheng X."/>
            <person name="Cao C."/>
            <person name="Yi Q."/>
            <person name="Zhu Y."/>
            <person name="Wang L."/>
            <person name="Dong Z."/>
            <person name="Huang Y."/>
            <person name="Huang L."/>
            <person name="Du W."/>
        </authorList>
    </citation>
    <scope>NUCLEOTIDE SEQUENCE [LARGE SCALE GENOMIC DNA]</scope>
    <source>
        <strain evidence="4 5">Z-D1-2</strain>
    </source>
</reference>
<dbReference type="AlphaFoldDB" id="A0A2T4DP91"/>
<organism evidence="4 5">
    <name type="scientific">Marivirga lumbricoides</name>
    <dbReference type="NCBI Taxonomy" id="1046115"/>
    <lineage>
        <taxon>Bacteria</taxon>
        <taxon>Pseudomonadati</taxon>
        <taxon>Bacteroidota</taxon>
        <taxon>Cytophagia</taxon>
        <taxon>Cytophagales</taxon>
        <taxon>Marivirgaceae</taxon>
        <taxon>Marivirga</taxon>
    </lineage>
</organism>
<feature type="compositionally biased region" description="Polar residues" evidence="1">
    <location>
        <begin position="1"/>
        <end position="14"/>
    </location>
</feature>
<comment type="caution">
    <text evidence="4">The sequence shown here is derived from an EMBL/GenBank/DDBJ whole genome shotgun (WGS) entry which is preliminary data.</text>
</comment>
<gene>
    <name evidence="4" type="ORF">C9994_11045</name>
</gene>
<evidence type="ECO:0000256" key="2">
    <source>
        <dbReference type="SAM" id="Phobius"/>
    </source>
</evidence>
<feature type="domain" description="eCIS core" evidence="3">
    <location>
        <begin position="17"/>
        <end position="90"/>
    </location>
</feature>
<keyword evidence="2" id="KW-0812">Transmembrane</keyword>
<evidence type="ECO:0000313" key="5">
    <source>
        <dbReference type="Proteomes" id="UP000240608"/>
    </source>
</evidence>
<name>A0A2T4DP91_9BACT</name>
<dbReference type="Proteomes" id="UP000240608">
    <property type="component" value="Unassembled WGS sequence"/>
</dbReference>
<feature type="region of interest" description="Disordered" evidence="1">
    <location>
        <begin position="1"/>
        <end position="20"/>
    </location>
</feature>
<keyword evidence="2" id="KW-1133">Transmembrane helix</keyword>
<sequence>MNRFEQSQQSSSTKGGLDKAVQAKMEKAFQSDFSDVNITQNSSEATNMGALAFTQGNDVHFAPGQYNPATSEGQELIGHELTHVIQQKQGRVKATSQAKGAPVNDDPALEKEADVMGKKAASGEHVIVQKKSKSEVVQKADDDSKILSDLHGRAQGDSSKKYNYDPISDKSKAIESSDNYFQKAYGEVNFAENLIQSINIDLIKIYDQIKNGQISAIEAIQKSMNEQHEKEQMIRACLIAFVSIIGAWAPIAAAGVASTEANIMSRLQKQVGDGLKIKSIKIPAYAQKIKDFGQSKMLSPWMTTMRAVNGSIKTKPSSAKETIRMNIGTMADKTSFAVHALVLEMGMMLKNDPEQKLDHGIIAALKGSLYKEIMSTIFPEYQSEVVNQSFSEIQNLAKTQMLKSIVLNSGKITKSQFSESWDSIEGNNHKDGASTVEHALNAMGGESEFIKELKHPNEFAFASLNSSLSHMGLSINTTDENMIKASETDFLNENRGFKININDPSSFKDFLDDKQIVTNNHYSAISGPIKEMKESHPGETGGLYSSYTGYNFTYENVDVQNMEVWVHPSEYVSMMNGKVKDITSFTLKFNSSGEASVYKYKVTRAGRNSNKHGKHAVNGLNLIKVRF</sequence>
<keyword evidence="2" id="KW-0472">Membrane</keyword>
<dbReference type="Pfam" id="PF13699">
    <property type="entry name" value="eCIS_core"/>
    <property type="match status" value="1"/>
</dbReference>
<dbReference type="EMBL" id="PYVU01000103">
    <property type="protein sequence ID" value="PTB95586.1"/>
    <property type="molecule type" value="Genomic_DNA"/>
</dbReference>
<feature type="transmembrane region" description="Helical" evidence="2">
    <location>
        <begin position="233"/>
        <end position="257"/>
    </location>
</feature>
<accession>A0A2T4DP91</accession>